<dbReference type="CDD" id="cd07956">
    <property type="entry name" value="Anticodon_Ia_Arg"/>
    <property type="match status" value="1"/>
</dbReference>
<sequence length="585" mass="65729">MKSIVEQLRLQFTQALTAAFGSDVAGVDPMMVPASNPKFGDYQSNVALALSKRLKQPPRAIAESLLQYIDVAEICQSPTIAGPGFINLSLKPAYLEERLREIHTDPRLGVAVAPAPRQVIVDFSSPNIAKEMHVGHLRSTIIGDSIARILEFRGQNVLRLNHVGDWGTQFGMLITYLREAYPSALTTADALDLGDLVTLYRQAKQRFDADEEFREASRLEVVKLQSGAADSRRAWQLLCDQSRREFQIIYDLLDIQLTERGESFYNTLLPEVVDYLDKSGLLVEDSGAKCVFLEGFTNKDGEPLPLIVQKSDGGYNYATTDLAALRYRTEQDQAQRIIYVTDSGQANHFAQVFQVARRTGILPENVEVVHVPFGLVLGEDGKKLKTRSGETVRLRDLLDEAIARSGADLESRLKQEGREETEEFKEHVAKVVGMSAVKYADLSQNRTSNYIFSFDKMLALQGNTAPYMLYAYVRIQGISRKGEIDFEQLGTDAKILLQEDAELVLGKKLLQLSEVLGEVEKELMPNRLCQYLFELSQKFNQFYDQCPVLKAEEPKRTSRLLLCDLTARTLKLGLYLLGIQVLERM</sequence>
<feature type="short sequence motif" description="'HIGH' region" evidence="11">
    <location>
        <begin position="126"/>
        <end position="136"/>
    </location>
</feature>
<dbReference type="SUPFAM" id="SSF55190">
    <property type="entry name" value="Arginyl-tRNA synthetase (ArgRS), N-terminal 'additional' domain"/>
    <property type="match status" value="1"/>
</dbReference>
<evidence type="ECO:0000256" key="1">
    <source>
        <dbReference type="ARBA" id="ARBA00004496"/>
    </source>
</evidence>
<dbReference type="InterPro" id="IPR009080">
    <property type="entry name" value="tRNAsynth_Ia_anticodon-bd"/>
</dbReference>
<dbReference type="NCBIfam" id="TIGR00456">
    <property type="entry name" value="argS"/>
    <property type="match status" value="1"/>
</dbReference>
<evidence type="ECO:0000256" key="5">
    <source>
        <dbReference type="ARBA" id="ARBA00022598"/>
    </source>
</evidence>
<dbReference type="HAMAP" id="MF_00123">
    <property type="entry name" value="Arg_tRNA_synth"/>
    <property type="match status" value="1"/>
</dbReference>
<dbReference type="Proteomes" id="UP000003959">
    <property type="component" value="Unassembled WGS sequence"/>
</dbReference>
<dbReference type="InterPro" id="IPR035684">
    <property type="entry name" value="ArgRS_core"/>
</dbReference>
<evidence type="ECO:0000256" key="6">
    <source>
        <dbReference type="ARBA" id="ARBA00022741"/>
    </source>
</evidence>
<reference evidence="16" key="1">
    <citation type="journal article" date="2011" name="Proc. Natl. Acad. Sci. U.S.A.">
        <title>Genomic insights into the physiology and ecology of the marine filamentous cyanobacterium Lyngbya majuscula.</title>
        <authorList>
            <person name="Jones A.C."/>
            <person name="Monroe E.A."/>
            <person name="Podell S."/>
            <person name="Hess W.R."/>
            <person name="Klages S."/>
            <person name="Esquenazi E."/>
            <person name="Niessen S."/>
            <person name="Hoover H."/>
            <person name="Rothmann M."/>
            <person name="Lasken R.S."/>
            <person name="Yates J.R.III."/>
            <person name="Reinhardt R."/>
            <person name="Kube M."/>
            <person name="Burkart M.D."/>
            <person name="Allen E.E."/>
            <person name="Dorrestein P.C."/>
            <person name="Gerwick W.H."/>
            <person name="Gerwick L."/>
        </authorList>
    </citation>
    <scope>NUCLEOTIDE SEQUENCE [LARGE SCALE GENOMIC DNA]</scope>
    <source>
        <strain evidence="16">3L</strain>
    </source>
</reference>
<dbReference type="InterPro" id="IPR001278">
    <property type="entry name" value="Arg-tRNA-ligase"/>
</dbReference>
<evidence type="ECO:0000259" key="13">
    <source>
        <dbReference type="SMART" id="SM00836"/>
    </source>
</evidence>
<comment type="subcellular location">
    <subcellularLocation>
        <location evidence="1 11">Cytoplasm</location>
    </subcellularLocation>
</comment>
<evidence type="ECO:0000256" key="11">
    <source>
        <dbReference type="HAMAP-Rule" id="MF_00123"/>
    </source>
</evidence>
<dbReference type="InterPro" id="IPR005148">
    <property type="entry name" value="Arg-tRNA-synth_N"/>
</dbReference>
<keyword evidence="16" id="KW-1185">Reference proteome</keyword>
<dbReference type="eggNOG" id="COG0018">
    <property type="taxonomic scope" value="Bacteria"/>
</dbReference>
<dbReference type="GO" id="GO:0005524">
    <property type="term" value="F:ATP binding"/>
    <property type="evidence" value="ECO:0007669"/>
    <property type="project" value="UniProtKB-UniRule"/>
</dbReference>
<evidence type="ECO:0000256" key="4">
    <source>
        <dbReference type="ARBA" id="ARBA00022490"/>
    </source>
</evidence>
<dbReference type="Gene3D" id="1.10.730.10">
    <property type="entry name" value="Isoleucyl-tRNA Synthetase, Domain 1"/>
    <property type="match status" value="1"/>
</dbReference>
<evidence type="ECO:0000256" key="10">
    <source>
        <dbReference type="ARBA" id="ARBA00049339"/>
    </source>
</evidence>
<gene>
    <name evidence="11" type="primary">argS</name>
    <name evidence="15" type="ORF">LYNGBM3L_33800</name>
</gene>
<keyword evidence="8 11" id="KW-0648">Protein biosynthesis</keyword>
<dbReference type="OrthoDB" id="9805987at2"/>
<dbReference type="FunFam" id="3.40.50.620:FF:000030">
    <property type="entry name" value="Arginine--tRNA ligase"/>
    <property type="match status" value="1"/>
</dbReference>
<dbReference type="SMART" id="SM00836">
    <property type="entry name" value="DALR_1"/>
    <property type="match status" value="1"/>
</dbReference>
<dbReference type="FunFam" id="1.10.730.10:FF:000006">
    <property type="entry name" value="Arginyl-tRNA synthetase 2, mitochondrial"/>
    <property type="match status" value="1"/>
</dbReference>
<feature type="domain" description="DALR anticodon binding" evidence="13">
    <location>
        <begin position="468"/>
        <end position="585"/>
    </location>
</feature>
<comment type="subunit">
    <text evidence="3 11">Monomer.</text>
</comment>
<dbReference type="PROSITE" id="PS00178">
    <property type="entry name" value="AA_TRNA_LIGASE_I"/>
    <property type="match status" value="1"/>
</dbReference>
<dbReference type="HOGENOM" id="CLU_006406_5_1_3"/>
<protein>
    <recommendedName>
        <fullName evidence="11">Arginine--tRNA ligase</fullName>
        <ecNumber evidence="11">6.1.1.19</ecNumber>
    </recommendedName>
    <alternativeName>
        <fullName evidence="11">Arginyl-tRNA synthetase</fullName>
        <shortName evidence="11">ArgRS</shortName>
    </alternativeName>
</protein>
<evidence type="ECO:0000259" key="14">
    <source>
        <dbReference type="SMART" id="SM01016"/>
    </source>
</evidence>
<evidence type="ECO:0000256" key="12">
    <source>
        <dbReference type="RuleBase" id="RU363038"/>
    </source>
</evidence>
<dbReference type="InterPro" id="IPR008909">
    <property type="entry name" value="DALR_anticod-bd"/>
</dbReference>
<dbReference type="EC" id="6.1.1.19" evidence="11"/>
<dbReference type="EMBL" id="GL890932">
    <property type="protein sequence ID" value="EGJ31720.1"/>
    <property type="molecule type" value="Genomic_DNA"/>
</dbReference>
<dbReference type="SUPFAM" id="SSF47323">
    <property type="entry name" value="Anticodon-binding domain of a subclass of class I aminoacyl-tRNA synthetases"/>
    <property type="match status" value="1"/>
</dbReference>
<dbReference type="CDD" id="cd00671">
    <property type="entry name" value="ArgRS_core"/>
    <property type="match status" value="1"/>
</dbReference>
<keyword evidence="7 11" id="KW-0067">ATP-binding</keyword>
<keyword evidence="4 11" id="KW-0963">Cytoplasm</keyword>
<dbReference type="Pfam" id="PF00750">
    <property type="entry name" value="tRNA-synt_1d"/>
    <property type="match status" value="1"/>
</dbReference>
<dbReference type="GO" id="GO:0005737">
    <property type="term" value="C:cytoplasm"/>
    <property type="evidence" value="ECO:0007669"/>
    <property type="project" value="UniProtKB-SubCell"/>
</dbReference>
<evidence type="ECO:0000256" key="2">
    <source>
        <dbReference type="ARBA" id="ARBA00005594"/>
    </source>
</evidence>
<dbReference type="InterPro" id="IPR001412">
    <property type="entry name" value="aa-tRNA-synth_I_CS"/>
</dbReference>
<keyword evidence="6 11" id="KW-0547">Nucleotide-binding</keyword>
<dbReference type="Gene3D" id="3.40.50.620">
    <property type="entry name" value="HUPs"/>
    <property type="match status" value="1"/>
</dbReference>
<organism evidence="15 16">
    <name type="scientific">Moorena producens 3L</name>
    <dbReference type="NCBI Taxonomy" id="489825"/>
    <lineage>
        <taxon>Bacteria</taxon>
        <taxon>Bacillati</taxon>
        <taxon>Cyanobacteriota</taxon>
        <taxon>Cyanophyceae</taxon>
        <taxon>Coleofasciculales</taxon>
        <taxon>Coleofasciculaceae</taxon>
        <taxon>Moorena</taxon>
    </lineage>
</organism>
<comment type="similarity">
    <text evidence="2 11 12">Belongs to the class-I aminoacyl-tRNA synthetase family.</text>
</comment>
<accession>F4XUN1</accession>
<dbReference type="SMART" id="SM01016">
    <property type="entry name" value="Arg_tRNA_synt_N"/>
    <property type="match status" value="1"/>
</dbReference>
<comment type="catalytic activity">
    <reaction evidence="10 11">
        <text>tRNA(Arg) + L-arginine + ATP = L-arginyl-tRNA(Arg) + AMP + diphosphate</text>
        <dbReference type="Rhea" id="RHEA:20301"/>
        <dbReference type="Rhea" id="RHEA-COMP:9658"/>
        <dbReference type="Rhea" id="RHEA-COMP:9673"/>
        <dbReference type="ChEBI" id="CHEBI:30616"/>
        <dbReference type="ChEBI" id="CHEBI:32682"/>
        <dbReference type="ChEBI" id="CHEBI:33019"/>
        <dbReference type="ChEBI" id="CHEBI:78442"/>
        <dbReference type="ChEBI" id="CHEBI:78513"/>
        <dbReference type="ChEBI" id="CHEBI:456215"/>
        <dbReference type="EC" id="6.1.1.19"/>
    </reaction>
</comment>
<dbReference type="InterPro" id="IPR036695">
    <property type="entry name" value="Arg-tRNA-synth_N_sf"/>
</dbReference>
<keyword evidence="9 11" id="KW-0030">Aminoacyl-tRNA synthetase</keyword>
<dbReference type="PANTHER" id="PTHR11956">
    <property type="entry name" value="ARGINYL-TRNA SYNTHETASE"/>
    <property type="match status" value="1"/>
</dbReference>
<dbReference type="GO" id="GO:0004814">
    <property type="term" value="F:arginine-tRNA ligase activity"/>
    <property type="evidence" value="ECO:0007669"/>
    <property type="project" value="UniProtKB-UniRule"/>
</dbReference>
<name>F4XUN1_9CYAN</name>
<evidence type="ECO:0000313" key="16">
    <source>
        <dbReference type="Proteomes" id="UP000003959"/>
    </source>
</evidence>
<dbReference type="InterPro" id="IPR014729">
    <property type="entry name" value="Rossmann-like_a/b/a_fold"/>
</dbReference>
<proteinExistence type="inferred from homology"/>
<evidence type="ECO:0000256" key="9">
    <source>
        <dbReference type="ARBA" id="ARBA00023146"/>
    </source>
</evidence>
<dbReference type="SUPFAM" id="SSF52374">
    <property type="entry name" value="Nucleotidylyl transferase"/>
    <property type="match status" value="1"/>
</dbReference>
<dbReference type="AlphaFoldDB" id="F4XUN1"/>
<feature type="domain" description="Arginyl tRNA synthetase N-terminal" evidence="14">
    <location>
        <begin position="6"/>
        <end position="90"/>
    </location>
</feature>
<evidence type="ECO:0000256" key="8">
    <source>
        <dbReference type="ARBA" id="ARBA00022917"/>
    </source>
</evidence>
<evidence type="ECO:0000313" key="15">
    <source>
        <dbReference type="EMBL" id="EGJ31720.1"/>
    </source>
</evidence>
<dbReference type="RefSeq" id="WP_008186340.1">
    <property type="nucleotide sequence ID" value="NZ_GL890932.1"/>
</dbReference>
<dbReference type="Pfam" id="PF05746">
    <property type="entry name" value="DALR_1"/>
    <property type="match status" value="1"/>
</dbReference>
<dbReference type="PANTHER" id="PTHR11956:SF5">
    <property type="entry name" value="ARGININE--TRNA LIGASE, CYTOPLASMIC"/>
    <property type="match status" value="1"/>
</dbReference>
<dbReference type="Pfam" id="PF03485">
    <property type="entry name" value="Arg_tRNA_synt_N"/>
    <property type="match status" value="1"/>
</dbReference>
<dbReference type="PRINTS" id="PR01038">
    <property type="entry name" value="TRNASYNTHARG"/>
</dbReference>
<evidence type="ECO:0000256" key="7">
    <source>
        <dbReference type="ARBA" id="ARBA00022840"/>
    </source>
</evidence>
<dbReference type="Gene3D" id="3.30.1360.70">
    <property type="entry name" value="Arginyl tRNA synthetase N-terminal domain"/>
    <property type="match status" value="1"/>
</dbReference>
<dbReference type="GO" id="GO:0006420">
    <property type="term" value="P:arginyl-tRNA aminoacylation"/>
    <property type="evidence" value="ECO:0007669"/>
    <property type="project" value="UniProtKB-UniRule"/>
</dbReference>
<keyword evidence="5 11" id="KW-0436">Ligase</keyword>
<evidence type="ECO:0000256" key="3">
    <source>
        <dbReference type="ARBA" id="ARBA00011245"/>
    </source>
</evidence>